<dbReference type="InterPro" id="IPR027463">
    <property type="entry name" value="AcrB_DN_DC_subdom"/>
</dbReference>
<dbReference type="Proteomes" id="UP000823615">
    <property type="component" value="Unassembled WGS sequence"/>
</dbReference>
<feature type="transmembrane region" description="Helical" evidence="1">
    <location>
        <begin position="391"/>
        <end position="411"/>
    </location>
</feature>
<accession>A0A9D9H494</accession>
<dbReference type="Gene3D" id="3.30.70.1320">
    <property type="entry name" value="Multidrug efflux transporter AcrB pore domain like"/>
    <property type="match status" value="1"/>
</dbReference>
<dbReference type="SUPFAM" id="SSF82714">
    <property type="entry name" value="Multidrug efflux transporter AcrB TolC docking domain, DN and DC subdomains"/>
    <property type="match status" value="2"/>
</dbReference>
<sequence>MSLSELSVRRPVLMTMVYVLLCVICLVFLPRLDIALYPDVDLPVISVMIDCNDAGPEEIELQVTEVMEDALNSLQNLDTMTSVSREGMAMVILEFDYGTNLDDASEDVNTITSMMSRRLPDWAENPTVIRFDSMGSGSIMRLTLTGDRTEDELQYIAENTIQPLIERVEGVSQVNVYGGSPIEYTVEVDPNRLEAYNLTISQISSMIAARNMQSTGGEITQRGMDYQITTDARYMTLDDIKETIVGYATNGKPIYLQDVADVVEDTSSGGRLTYLDGNEIVTINISNESDSNETTVAKAVREALPEIQAELPEGLTLEIQRDSTEMITDTMNEVVNSAVQGVILAALIIFVFLRGIKTTIIISLSMPICILITLMLMSITGMSVNAMSMSGLILGIGMTVDASIIILENTYTFRQKGERSAVAAILGSKNMFTAICASTLTTICVFVPILIYKYDIGMIGVMFQDLVITVCISLFSSLFVAVTLVPALCGSIMKINTRTQKPLRWKPLKAIDDAMAEAELKMRNAYVRVLNFFLNRKFLLILLLVLLLIVSLIKFSDLGISLIPQSTTDDSVTLDLTLAQGTTQDVTKEYVFDMERKVLDTLPEDSYESILTEVGSSNTGSIEIDLPDITEQKYTVSDIQTMLRPLLNENPEAEWLFSNTRSMSGTGIQVTIHSSDTEQSLEVANQIMDILHTYVPQVENIDSDIDNGAPKYSIIIDQQKAQDLGVTMSNLTTTVQAALTGVTATQISTFDTDTTYDLVVKVDEDQIQSVEDLEALKIPTSTGSSVRLDAVAELREETAPMTIMRENKQRINHVSASIMEGYAANDVQAAVDKALAEHLVLPEGVTLEQTGEMSTFAEYLPIMIMIVVLALFLVYAVMAAQFESLMDPLIIFATIPLLMIGVIWIHVAMGQQFSLFSIVGIIALIGTVVNNGIVLVDCINRLVDQKVPVKQACLQAAYGRLRPILMTTLTTILGMIPMAFFPGEGAEMMQPLAVTFTGGIITGAFLTLLLSPTLYLILNKHREKKYNDPDTLSNQLREYDMRRLQHLDDMI</sequence>
<feature type="transmembrane region" description="Helical" evidence="1">
    <location>
        <begin position="538"/>
        <end position="556"/>
    </location>
</feature>
<name>A0A9D9H494_9SPIO</name>
<protein>
    <submittedName>
        <fullName evidence="2">Efflux RND transporter permease subunit</fullName>
    </submittedName>
</protein>
<feature type="transmembrane region" description="Helical" evidence="1">
    <location>
        <begin position="334"/>
        <end position="353"/>
    </location>
</feature>
<dbReference type="Gene3D" id="3.30.2090.10">
    <property type="entry name" value="Multidrug efflux transporter AcrB TolC docking domain, DN and DC subdomains"/>
    <property type="match status" value="2"/>
</dbReference>
<organism evidence="2 3">
    <name type="scientific">Candidatus Ornithospirochaeta stercoripullorum</name>
    <dbReference type="NCBI Taxonomy" id="2840899"/>
    <lineage>
        <taxon>Bacteria</taxon>
        <taxon>Pseudomonadati</taxon>
        <taxon>Spirochaetota</taxon>
        <taxon>Spirochaetia</taxon>
        <taxon>Spirochaetales</taxon>
        <taxon>Spirochaetaceae</taxon>
        <taxon>Spirochaetaceae incertae sedis</taxon>
        <taxon>Candidatus Ornithospirochaeta</taxon>
    </lineage>
</organism>
<keyword evidence="1" id="KW-1133">Transmembrane helix</keyword>
<dbReference type="Pfam" id="PF00873">
    <property type="entry name" value="ACR_tran"/>
    <property type="match status" value="1"/>
</dbReference>
<feature type="transmembrane region" description="Helical" evidence="1">
    <location>
        <begin position="961"/>
        <end position="981"/>
    </location>
</feature>
<evidence type="ECO:0000313" key="3">
    <source>
        <dbReference type="Proteomes" id="UP000823615"/>
    </source>
</evidence>
<feature type="transmembrane region" description="Helical" evidence="1">
    <location>
        <begin position="360"/>
        <end position="379"/>
    </location>
</feature>
<dbReference type="InterPro" id="IPR001036">
    <property type="entry name" value="Acrflvin-R"/>
</dbReference>
<dbReference type="AlphaFoldDB" id="A0A9D9H494"/>
<feature type="transmembrane region" description="Helical" evidence="1">
    <location>
        <begin position="915"/>
        <end position="940"/>
    </location>
</feature>
<dbReference type="SUPFAM" id="SSF82866">
    <property type="entry name" value="Multidrug efflux transporter AcrB transmembrane domain"/>
    <property type="match status" value="2"/>
</dbReference>
<comment type="caution">
    <text evidence="2">The sequence shown here is derived from an EMBL/GenBank/DDBJ whole genome shotgun (WGS) entry which is preliminary data.</text>
</comment>
<dbReference type="PANTHER" id="PTHR32063">
    <property type="match status" value="1"/>
</dbReference>
<proteinExistence type="predicted"/>
<dbReference type="GO" id="GO:0005886">
    <property type="term" value="C:plasma membrane"/>
    <property type="evidence" value="ECO:0007669"/>
    <property type="project" value="TreeGrafter"/>
</dbReference>
<evidence type="ECO:0000313" key="2">
    <source>
        <dbReference type="EMBL" id="MBO8435876.1"/>
    </source>
</evidence>
<reference evidence="2" key="1">
    <citation type="submission" date="2020-10" db="EMBL/GenBank/DDBJ databases">
        <authorList>
            <person name="Gilroy R."/>
        </authorList>
    </citation>
    <scope>NUCLEOTIDE SEQUENCE</scope>
    <source>
        <strain evidence="2">7293</strain>
    </source>
</reference>
<feature type="transmembrane region" description="Helical" evidence="1">
    <location>
        <begin position="993"/>
        <end position="1018"/>
    </location>
</feature>
<dbReference type="EMBL" id="JADIMT010000037">
    <property type="protein sequence ID" value="MBO8435876.1"/>
    <property type="molecule type" value="Genomic_DNA"/>
</dbReference>
<dbReference type="Gene3D" id="1.20.1640.10">
    <property type="entry name" value="Multidrug efflux transporter AcrB transmembrane domain"/>
    <property type="match status" value="2"/>
</dbReference>
<dbReference type="SUPFAM" id="SSF82693">
    <property type="entry name" value="Multidrug efflux transporter AcrB pore domain, PN1, PN2, PC1 and PC2 subdomains"/>
    <property type="match status" value="2"/>
</dbReference>
<dbReference type="PANTHER" id="PTHR32063:SF0">
    <property type="entry name" value="SWARMING MOTILITY PROTEIN SWRC"/>
    <property type="match status" value="1"/>
</dbReference>
<feature type="transmembrane region" description="Helical" evidence="1">
    <location>
        <begin position="859"/>
        <end position="877"/>
    </location>
</feature>
<feature type="transmembrane region" description="Helical" evidence="1">
    <location>
        <begin position="889"/>
        <end position="909"/>
    </location>
</feature>
<keyword evidence="1" id="KW-0472">Membrane</keyword>
<evidence type="ECO:0000256" key="1">
    <source>
        <dbReference type="SAM" id="Phobius"/>
    </source>
</evidence>
<dbReference type="PRINTS" id="PR00702">
    <property type="entry name" value="ACRIFLAVINRP"/>
</dbReference>
<feature type="transmembrane region" description="Helical" evidence="1">
    <location>
        <begin position="432"/>
        <end position="454"/>
    </location>
</feature>
<feature type="transmembrane region" description="Helical" evidence="1">
    <location>
        <begin position="12"/>
        <end position="29"/>
    </location>
</feature>
<keyword evidence="1" id="KW-0812">Transmembrane</keyword>
<gene>
    <name evidence="2" type="ORF">IAA97_02710</name>
</gene>
<dbReference type="Gene3D" id="3.30.70.1440">
    <property type="entry name" value="Multidrug efflux transporter AcrB pore domain"/>
    <property type="match status" value="1"/>
</dbReference>
<reference evidence="2" key="2">
    <citation type="journal article" date="2021" name="PeerJ">
        <title>Extensive microbial diversity within the chicken gut microbiome revealed by metagenomics and culture.</title>
        <authorList>
            <person name="Gilroy R."/>
            <person name="Ravi A."/>
            <person name="Getino M."/>
            <person name="Pursley I."/>
            <person name="Horton D.L."/>
            <person name="Alikhan N.F."/>
            <person name="Baker D."/>
            <person name="Gharbi K."/>
            <person name="Hall N."/>
            <person name="Watson M."/>
            <person name="Adriaenssens E.M."/>
            <person name="Foster-Nyarko E."/>
            <person name="Jarju S."/>
            <person name="Secka A."/>
            <person name="Antonio M."/>
            <person name="Oren A."/>
            <person name="Chaudhuri R.R."/>
            <person name="La Ragione R."/>
            <person name="Hildebrand F."/>
            <person name="Pallen M.J."/>
        </authorList>
    </citation>
    <scope>NUCLEOTIDE SEQUENCE</scope>
    <source>
        <strain evidence="2">7293</strain>
    </source>
</reference>
<dbReference type="Gene3D" id="3.30.70.1430">
    <property type="entry name" value="Multidrug efflux transporter AcrB pore domain"/>
    <property type="match status" value="2"/>
</dbReference>
<dbReference type="GO" id="GO:0042910">
    <property type="term" value="F:xenobiotic transmembrane transporter activity"/>
    <property type="evidence" value="ECO:0007669"/>
    <property type="project" value="TreeGrafter"/>
</dbReference>
<feature type="transmembrane region" description="Helical" evidence="1">
    <location>
        <begin position="466"/>
        <end position="489"/>
    </location>
</feature>